<proteinExistence type="inferred from homology"/>
<comment type="similarity">
    <text evidence="7 8">Belongs to the class I-like SAM-binding methyltransferase superfamily. C5-methyltransferase family.</text>
</comment>
<dbReference type="PROSITE" id="PS51679">
    <property type="entry name" value="SAM_MT_C5"/>
    <property type="match status" value="1"/>
</dbReference>
<keyword evidence="13" id="KW-1185">Reference proteome</keyword>
<dbReference type="InterPro" id="IPR001025">
    <property type="entry name" value="BAH_dom"/>
</dbReference>
<comment type="catalytic activity">
    <reaction evidence="9">
        <text>a 2'-deoxycytidine in DNA + S-adenosyl-L-methionine = a 5-methyl-2'-deoxycytidine in DNA + S-adenosyl-L-homocysteine + H(+)</text>
        <dbReference type="Rhea" id="RHEA:13681"/>
        <dbReference type="Rhea" id="RHEA-COMP:11369"/>
        <dbReference type="Rhea" id="RHEA-COMP:11370"/>
        <dbReference type="ChEBI" id="CHEBI:15378"/>
        <dbReference type="ChEBI" id="CHEBI:57856"/>
        <dbReference type="ChEBI" id="CHEBI:59789"/>
        <dbReference type="ChEBI" id="CHEBI:85452"/>
        <dbReference type="ChEBI" id="CHEBI:85454"/>
        <dbReference type="EC" id="2.1.1.37"/>
    </reaction>
</comment>
<feature type="region of interest" description="Disordered" evidence="10">
    <location>
        <begin position="191"/>
        <end position="244"/>
    </location>
</feature>
<evidence type="ECO:0000256" key="4">
    <source>
        <dbReference type="ARBA" id="ARBA00022691"/>
    </source>
</evidence>
<dbReference type="InterPro" id="IPR001525">
    <property type="entry name" value="C5_MeTfrase"/>
</dbReference>
<dbReference type="InterPro" id="IPR029063">
    <property type="entry name" value="SAM-dependent_MTases_sf"/>
</dbReference>
<dbReference type="Gene3D" id="3.40.50.150">
    <property type="entry name" value="Vaccinia Virus protein VP39"/>
    <property type="match status" value="1"/>
</dbReference>
<dbReference type="InterPro" id="IPR050390">
    <property type="entry name" value="C5-Methyltransferase"/>
</dbReference>
<evidence type="ECO:0000259" key="11">
    <source>
        <dbReference type="PROSITE" id="PS51038"/>
    </source>
</evidence>
<dbReference type="Pfam" id="PF00145">
    <property type="entry name" value="DNA_methylase"/>
    <property type="match status" value="1"/>
</dbReference>
<organism evidence="12 13">
    <name type="scientific">Lentinula lateritia</name>
    <dbReference type="NCBI Taxonomy" id="40482"/>
    <lineage>
        <taxon>Eukaryota</taxon>
        <taxon>Fungi</taxon>
        <taxon>Dikarya</taxon>
        <taxon>Basidiomycota</taxon>
        <taxon>Agaricomycotina</taxon>
        <taxon>Agaricomycetes</taxon>
        <taxon>Agaricomycetidae</taxon>
        <taxon>Agaricales</taxon>
        <taxon>Marasmiineae</taxon>
        <taxon>Omphalotaceae</taxon>
        <taxon>Lentinula</taxon>
    </lineage>
</organism>
<reference evidence="12" key="1">
    <citation type="submission" date="2022-08" db="EMBL/GenBank/DDBJ databases">
        <title>A Global Phylogenomic Analysis of the Shiitake Genus Lentinula.</title>
        <authorList>
            <consortium name="DOE Joint Genome Institute"/>
            <person name="Sierra-Patev S."/>
            <person name="Min B."/>
            <person name="Naranjo-Ortiz M."/>
            <person name="Looney B."/>
            <person name="Konkel Z."/>
            <person name="Slot J.C."/>
            <person name="Sakamoto Y."/>
            <person name="Steenwyk J.L."/>
            <person name="Rokas A."/>
            <person name="Carro J."/>
            <person name="Camarero S."/>
            <person name="Ferreira P."/>
            <person name="Molpeceres G."/>
            <person name="Ruiz-Duenas F.J."/>
            <person name="Serrano A."/>
            <person name="Henrissat B."/>
            <person name="Drula E."/>
            <person name="Hughes K.W."/>
            <person name="Mata J.L."/>
            <person name="Ishikawa N.K."/>
            <person name="Vargas-Isla R."/>
            <person name="Ushijima S."/>
            <person name="Smith C.A."/>
            <person name="Ahrendt S."/>
            <person name="Andreopoulos W."/>
            <person name="He G."/>
            <person name="Labutti K."/>
            <person name="Lipzen A."/>
            <person name="Ng V."/>
            <person name="Riley R."/>
            <person name="Sandor L."/>
            <person name="Barry K."/>
            <person name="Martinez A.T."/>
            <person name="Xiao Y."/>
            <person name="Gibbons J.G."/>
            <person name="Terashima K."/>
            <person name="Grigoriev I.V."/>
            <person name="Hibbett D.S."/>
        </authorList>
    </citation>
    <scope>NUCLEOTIDE SEQUENCE</scope>
    <source>
        <strain evidence="12">RHP3577 ss4</strain>
    </source>
</reference>
<feature type="region of interest" description="Disordered" evidence="10">
    <location>
        <begin position="105"/>
        <end position="149"/>
    </location>
</feature>
<dbReference type="EC" id="2.1.1.37" evidence="9"/>
<keyword evidence="3 7" id="KW-0808">Transferase</keyword>
<evidence type="ECO:0000256" key="1">
    <source>
        <dbReference type="ARBA" id="ARBA00004123"/>
    </source>
</evidence>
<feature type="active site" evidence="7">
    <location>
        <position position="769"/>
    </location>
</feature>
<sequence length="1145" mass="131011">MAEKPFERGFRRGRVEGKREALEILRRLGKLSEDEVKEYLQVLEEDEDVSPTANSIIPTPRTTESPVASPTKRLFERTFSHVEIPVASSSLKRKDPYVSFEHIGSSSKRIRQDYDEKEEEEEEEEEEEAYASNEESQAVKNRKRWKGKAKELDIDAGPSRLTPEHSTLRRKPLKSSNSRVFVEIPILTSSKKGRTSRDKVRSNWIASSSKHRGSNLTAFPSTSKRQPGYLTPTIPPSSARSSLEIDENDYDDEYSLESDTSIYFESDNHSRPNTSRSNTRVSSSEMISALTPNVHRIAKKFFRHEFEVIGPDLSSKEAVEREVTTNFTSHPGHPESMKWGKKLAVEENKIFFNTIILDGEEYEVGDVVMVEPGDDDRKGRQGNYKSKASQSSNGNANRFWFIQICYFFEDTDTHSKKFHGRWLEHGSKTFLQETAHSHSLFLTKDCDDAPASSIFRKCDVKFLQIHELEGEDDKNFQGDTYFCQYMWLDSEDPTFVSLPLQEEVDKDLEFSLDYRRCHSCVLNERRKEQESLRIKGNCISQFGVDYHTHEFIYIRPAESNDELLGIAQIISIPRTSNSAMLKVRMLKHMDTCHTTEESFADELLLEFDGPEVMIPFDRVDGKCFVACFPRQSVNGFAEWIKGKDHFYVVNSKNFKHCAPCMQEHERHLATYKDYLAQEGLLSMLELFSGAGGLGTGIEQSNFAKTVAAVEYDRNAAETYLMNHSDTAVFCKDVVELLRELENGDDIESLNRKPFPKPGDIDIIVGGPPCQAFSGANHNRKQDDIRATLPFVMLSYAERFLPKYFLLENVVGLLRHRLLGILEGRSILGGIQHGVFKLITRILLTLGYQVRVKVLQAANYGAPQSRERVIFWGARQGLKLPEFPIPTHAYAAKEHHLLQHADLKLSRSTRSRDPARPHFFAPFRAVTVNDAIGDLPAFDWINPHELIPATEQDEVRNIPRFQATHGRDLPGFLSGEYAHPPINYFQKFIREGMNEIVEEHVTPMFSPLIVERTINVPMKPGASLQDAPVQLHLEKKKLLPVIYLRLNPNQCFRTALTHCSPYVKNSYLLHYSQKRIITVREFSRCQGFPDWYTFLKAEYFKEDVRRAYKQIGNAVPVPLAFALGQSLSDALVVNWNRSQREMSPDI</sequence>
<dbReference type="PROSITE" id="PS51038">
    <property type="entry name" value="BAH"/>
    <property type="match status" value="1"/>
</dbReference>
<keyword evidence="2 7" id="KW-0489">Methyltransferase</keyword>
<evidence type="ECO:0000256" key="3">
    <source>
        <dbReference type="ARBA" id="ARBA00022679"/>
    </source>
</evidence>
<dbReference type="InterPro" id="IPR043151">
    <property type="entry name" value="BAH_sf"/>
</dbReference>
<comment type="caution">
    <text evidence="12">The sequence shown here is derived from an EMBL/GenBank/DDBJ whole genome shotgun (WGS) entry which is preliminary data.</text>
</comment>
<dbReference type="PANTHER" id="PTHR10629">
    <property type="entry name" value="CYTOSINE-SPECIFIC METHYLTRANSFERASE"/>
    <property type="match status" value="1"/>
</dbReference>
<feature type="region of interest" description="Disordered" evidence="10">
    <location>
        <begin position="155"/>
        <end position="174"/>
    </location>
</feature>
<evidence type="ECO:0000256" key="10">
    <source>
        <dbReference type="SAM" id="MobiDB-lite"/>
    </source>
</evidence>
<dbReference type="EMBL" id="JANVFT010000040">
    <property type="protein sequence ID" value="KAJ4491871.1"/>
    <property type="molecule type" value="Genomic_DNA"/>
</dbReference>
<evidence type="ECO:0000256" key="7">
    <source>
        <dbReference type="PROSITE-ProRule" id="PRU01016"/>
    </source>
</evidence>
<dbReference type="NCBIfam" id="TIGR00675">
    <property type="entry name" value="dcm"/>
    <property type="match status" value="1"/>
</dbReference>
<evidence type="ECO:0000256" key="5">
    <source>
        <dbReference type="ARBA" id="ARBA00023125"/>
    </source>
</evidence>
<dbReference type="InterPro" id="IPR018117">
    <property type="entry name" value="C5_DNA_meth_AS"/>
</dbReference>
<feature type="compositionally biased region" description="Polar residues" evidence="10">
    <location>
        <begin position="383"/>
        <end position="393"/>
    </location>
</feature>
<evidence type="ECO:0000313" key="13">
    <source>
        <dbReference type="Proteomes" id="UP001150217"/>
    </source>
</evidence>
<evidence type="ECO:0000313" key="12">
    <source>
        <dbReference type="EMBL" id="KAJ4491871.1"/>
    </source>
</evidence>
<evidence type="ECO:0000256" key="2">
    <source>
        <dbReference type="ARBA" id="ARBA00022603"/>
    </source>
</evidence>
<feature type="compositionally biased region" description="Polar residues" evidence="10">
    <location>
        <begin position="51"/>
        <end position="68"/>
    </location>
</feature>
<feature type="region of interest" description="Disordered" evidence="10">
    <location>
        <begin position="373"/>
        <end position="393"/>
    </location>
</feature>
<comment type="subcellular location">
    <subcellularLocation>
        <location evidence="1">Nucleus</location>
    </subcellularLocation>
</comment>
<evidence type="ECO:0000256" key="6">
    <source>
        <dbReference type="ARBA" id="ARBA00023242"/>
    </source>
</evidence>
<dbReference type="Proteomes" id="UP001150217">
    <property type="component" value="Unassembled WGS sequence"/>
</dbReference>
<name>A0ABQ8VF01_9AGAR</name>
<dbReference type="SMART" id="SM00439">
    <property type="entry name" value="BAH"/>
    <property type="match status" value="1"/>
</dbReference>
<dbReference type="Pfam" id="PF01426">
    <property type="entry name" value="BAH"/>
    <property type="match status" value="1"/>
</dbReference>
<dbReference type="GO" id="GO:0032259">
    <property type="term" value="P:methylation"/>
    <property type="evidence" value="ECO:0007669"/>
    <property type="project" value="UniProtKB-KW"/>
</dbReference>
<keyword evidence="5" id="KW-0238">DNA-binding</keyword>
<feature type="domain" description="BAH" evidence="11">
    <location>
        <begin position="360"/>
        <end position="498"/>
    </location>
</feature>
<dbReference type="PANTHER" id="PTHR10629:SF52">
    <property type="entry name" value="DNA (CYTOSINE-5)-METHYLTRANSFERASE 1"/>
    <property type="match status" value="1"/>
</dbReference>
<feature type="region of interest" description="Disordered" evidence="10">
    <location>
        <begin position="47"/>
        <end position="72"/>
    </location>
</feature>
<dbReference type="PROSITE" id="PS00094">
    <property type="entry name" value="C5_MTASE_1"/>
    <property type="match status" value="1"/>
</dbReference>
<dbReference type="PRINTS" id="PR00105">
    <property type="entry name" value="C5METTRFRASE"/>
</dbReference>
<feature type="compositionally biased region" description="Acidic residues" evidence="10">
    <location>
        <begin position="115"/>
        <end position="129"/>
    </location>
</feature>
<feature type="region of interest" description="Disordered" evidence="10">
    <location>
        <begin position="262"/>
        <end position="284"/>
    </location>
</feature>
<keyword evidence="6" id="KW-0539">Nucleus</keyword>
<evidence type="ECO:0000256" key="8">
    <source>
        <dbReference type="RuleBase" id="RU000416"/>
    </source>
</evidence>
<evidence type="ECO:0000256" key="9">
    <source>
        <dbReference type="RuleBase" id="RU000417"/>
    </source>
</evidence>
<protein>
    <recommendedName>
        <fullName evidence="9">Cytosine-specific methyltransferase</fullName>
        <ecNumber evidence="9">2.1.1.37</ecNumber>
    </recommendedName>
</protein>
<dbReference type="SUPFAM" id="SSF53335">
    <property type="entry name" value="S-adenosyl-L-methionine-dependent methyltransferases"/>
    <property type="match status" value="1"/>
</dbReference>
<gene>
    <name evidence="12" type="ORF">C8R41DRAFT_981365</name>
</gene>
<keyword evidence="4 7" id="KW-0949">S-adenosyl-L-methionine</keyword>
<dbReference type="Gene3D" id="3.90.120.10">
    <property type="entry name" value="DNA Methylase, subunit A, domain 2"/>
    <property type="match status" value="2"/>
</dbReference>
<feature type="compositionally biased region" description="Polar residues" evidence="10">
    <location>
        <begin position="204"/>
        <end position="225"/>
    </location>
</feature>
<dbReference type="InterPro" id="IPR031303">
    <property type="entry name" value="C5_meth_CS"/>
</dbReference>
<feature type="compositionally biased region" description="Low complexity" evidence="10">
    <location>
        <begin position="271"/>
        <end position="284"/>
    </location>
</feature>
<dbReference type="Gene3D" id="2.30.30.490">
    <property type="match status" value="2"/>
</dbReference>
<dbReference type="GO" id="GO:0008168">
    <property type="term" value="F:methyltransferase activity"/>
    <property type="evidence" value="ECO:0007669"/>
    <property type="project" value="UniProtKB-KW"/>
</dbReference>
<accession>A0ABQ8VF01</accession>
<dbReference type="PROSITE" id="PS00095">
    <property type="entry name" value="C5_MTASE_2"/>
    <property type="match status" value="1"/>
</dbReference>